<evidence type="ECO:0000313" key="5">
    <source>
        <dbReference type="EMBL" id="OQP66873.1"/>
    </source>
</evidence>
<organism evidence="5 6">
    <name type="scientific">Niastella vici</name>
    <dbReference type="NCBI Taxonomy" id="1703345"/>
    <lineage>
        <taxon>Bacteria</taxon>
        <taxon>Pseudomonadati</taxon>
        <taxon>Bacteroidota</taxon>
        <taxon>Chitinophagia</taxon>
        <taxon>Chitinophagales</taxon>
        <taxon>Chitinophagaceae</taxon>
        <taxon>Niastella</taxon>
    </lineage>
</organism>
<dbReference type="EMBL" id="LVYD01000001">
    <property type="protein sequence ID" value="OQP66873.1"/>
    <property type="molecule type" value="Genomic_DNA"/>
</dbReference>
<keyword evidence="3" id="KW-0378">Hydrolase</keyword>
<evidence type="ECO:0000313" key="6">
    <source>
        <dbReference type="Proteomes" id="UP000192796"/>
    </source>
</evidence>
<comment type="catalytic activity">
    <reaction evidence="4">
        <text>O-phospho-L-tyrosyl-[protein] + H2O = L-tyrosyl-[protein] + phosphate</text>
        <dbReference type="Rhea" id="RHEA:10684"/>
        <dbReference type="Rhea" id="RHEA-COMP:10136"/>
        <dbReference type="Rhea" id="RHEA-COMP:20101"/>
        <dbReference type="ChEBI" id="CHEBI:15377"/>
        <dbReference type="ChEBI" id="CHEBI:43474"/>
        <dbReference type="ChEBI" id="CHEBI:46858"/>
        <dbReference type="ChEBI" id="CHEBI:61978"/>
        <dbReference type="EC" id="3.1.3.48"/>
    </reaction>
</comment>
<dbReference type="Pfam" id="PF19567">
    <property type="entry name" value="CpsB_CapC"/>
    <property type="match status" value="1"/>
</dbReference>
<keyword evidence="6" id="KW-1185">Reference proteome</keyword>
<comment type="similarity">
    <text evidence="1">Belongs to the metallo-dependent hydrolases superfamily. CpsB/CapC family.</text>
</comment>
<comment type="caution">
    <text evidence="5">The sequence shown here is derived from an EMBL/GenBank/DDBJ whole genome shotgun (WGS) entry which is preliminary data.</text>
</comment>
<dbReference type="PANTHER" id="PTHR39181:SF1">
    <property type="entry name" value="TYROSINE-PROTEIN PHOSPHATASE YWQE"/>
    <property type="match status" value="1"/>
</dbReference>
<dbReference type="EC" id="3.1.3.48" evidence="2"/>
<dbReference type="PIRSF" id="PIRSF016557">
    <property type="entry name" value="Caps_synth_CpsB"/>
    <property type="match status" value="1"/>
</dbReference>
<sequence length="247" mass="28282">MFSIFNKKKRARIDLSGLGTDMHSHLLPGIDDGSPDAETSLQLIAGLQELGYRKFITTPHILWDVYKNDAATIGTAYQQLQQALQANNSAIPIRAAAEYFLDEHFDELLQNNIPLLTLHENWVLVEFSFVTTPLNFKEKLFNMQMKGYQPVLAHPERYLYFMSDKRWYDELKNAGCFFQLNILSLTGYYGKASLQLAHYLLNKRFINLLGTDCHHMRHLNTLRSAGDNIMEPIQSLLDSGMLLNPSL</sequence>
<dbReference type="SUPFAM" id="SSF89550">
    <property type="entry name" value="PHP domain-like"/>
    <property type="match status" value="1"/>
</dbReference>
<dbReference type="STRING" id="1703345.A3860_00450"/>
<dbReference type="AlphaFoldDB" id="A0A1V9G8C4"/>
<dbReference type="PANTHER" id="PTHR39181">
    <property type="entry name" value="TYROSINE-PROTEIN PHOSPHATASE YWQE"/>
    <property type="match status" value="1"/>
</dbReference>
<dbReference type="RefSeq" id="WP_081144572.1">
    <property type="nucleotide sequence ID" value="NZ_LVYD01000001.1"/>
</dbReference>
<dbReference type="InterPro" id="IPR016195">
    <property type="entry name" value="Pol/histidinol_Pase-like"/>
</dbReference>
<protein>
    <recommendedName>
        <fullName evidence="2">protein-tyrosine-phosphatase</fullName>
        <ecNumber evidence="2">3.1.3.48</ecNumber>
    </recommendedName>
</protein>
<gene>
    <name evidence="5" type="ORF">A3860_00450</name>
</gene>
<evidence type="ECO:0000256" key="4">
    <source>
        <dbReference type="ARBA" id="ARBA00051722"/>
    </source>
</evidence>
<proteinExistence type="inferred from homology"/>
<evidence type="ECO:0000256" key="1">
    <source>
        <dbReference type="ARBA" id="ARBA00005750"/>
    </source>
</evidence>
<evidence type="ECO:0000256" key="3">
    <source>
        <dbReference type="ARBA" id="ARBA00022801"/>
    </source>
</evidence>
<dbReference type="OrthoDB" id="9788539at2"/>
<dbReference type="GO" id="GO:0030145">
    <property type="term" value="F:manganese ion binding"/>
    <property type="evidence" value="ECO:0007669"/>
    <property type="project" value="InterPro"/>
</dbReference>
<accession>A0A1V9G8C4</accession>
<dbReference type="GO" id="GO:0004725">
    <property type="term" value="F:protein tyrosine phosphatase activity"/>
    <property type="evidence" value="ECO:0007669"/>
    <property type="project" value="UniProtKB-EC"/>
</dbReference>
<evidence type="ECO:0000256" key="2">
    <source>
        <dbReference type="ARBA" id="ARBA00013064"/>
    </source>
</evidence>
<dbReference type="Gene3D" id="3.20.20.140">
    <property type="entry name" value="Metal-dependent hydrolases"/>
    <property type="match status" value="1"/>
</dbReference>
<reference evidence="5 6" key="1">
    <citation type="submission" date="2016-03" db="EMBL/GenBank/DDBJ databases">
        <title>Niastella vici sp. nov., isolated from farmland soil.</title>
        <authorList>
            <person name="Chen L."/>
            <person name="Wang D."/>
            <person name="Yang S."/>
            <person name="Wang G."/>
        </authorList>
    </citation>
    <scope>NUCLEOTIDE SEQUENCE [LARGE SCALE GENOMIC DNA]</scope>
    <source>
        <strain evidence="5 6">DJ57</strain>
    </source>
</reference>
<dbReference type="Proteomes" id="UP000192796">
    <property type="component" value="Unassembled WGS sequence"/>
</dbReference>
<dbReference type="InterPro" id="IPR016667">
    <property type="entry name" value="Caps_polysacc_synth_CpsB/CapC"/>
</dbReference>
<name>A0A1V9G8C4_9BACT</name>